<evidence type="ECO:0000313" key="2">
    <source>
        <dbReference type="EMBL" id="KAB8030776.1"/>
    </source>
</evidence>
<dbReference type="Pfam" id="PF13193">
    <property type="entry name" value="AMP-binding_C"/>
    <property type="match status" value="1"/>
</dbReference>
<organism evidence="2 3">
    <name type="scientific">Fluviispira multicolorata</name>
    <dbReference type="NCBI Taxonomy" id="2654512"/>
    <lineage>
        <taxon>Bacteria</taxon>
        <taxon>Pseudomonadati</taxon>
        <taxon>Bdellovibrionota</taxon>
        <taxon>Oligoflexia</taxon>
        <taxon>Silvanigrellales</taxon>
        <taxon>Silvanigrellaceae</taxon>
        <taxon>Fluviispira</taxon>
    </lineage>
</organism>
<dbReference type="InterPro" id="IPR020845">
    <property type="entry name" value="AMP-binding_CS"/>
</dbReference>
<name>A0A833JCK0_9BACT</name>
<dbReference type="GO" id="GO:0031177">
    <property type="term" value="F:phosphopantetheine binding"/>
    <property type="evidence" value="ECO:0007669"/>
    <property type="project" value="TreeGrafter"/>
</dbReference>
<dbReference type="InterPro" id="IPR000873">
    <property type="entry name" value="AMP-dep_synth/lig_dom"/>
</dbReference>
<dbReference type="PROSITE" id="PS50075">
    <property type="entry name" value="CARRIER"/>
    <property type="match status" value="1"/>
</dbReference>
<dbReference type="Gene3D" id="1.10.620.20">
    <property type="entry name" value="Ribonucleotide Reductase, subunit A"/>
    <property type="match status" value="1"/>
</dbReference>
<dbReference type="CDD" id="cd05930">
    <property type="entry name" value="A_NRPS"/>
    <property type="match status" value="1"/>
</dbReference>
<dbReference type="Gene3D" id="3.30.300.30">
    <property type="match status" value="1"/>
</dbReference>
<evidence type="ECO:0000313" key="3">
    <source>
        <dbReference type="Proteomes" id="UP000442694"/>
    </source>
</evidence>
<dbReference type="InterPro" id="IPR025110">
    <property type="entry name" value="AMP-bd_C"/>
</dbReference>
<dbReference type="Pfam" id="PF00501">
    <property type="entry name" value="AMP-binding"/>
    <property type="match status" value="1"/>
</dbReference>
<dbReference type="InterPro" id="IPR001242">
    <property type="entry name" value="Condensation_dom"/>
</dbReference>
<dbReference type="InterPro" id="IPR010071">
    <property type="entry name" value="AA_adenyl_dom"/>
</dbReference>
<reference evidence="2 3" key="1">
    <citation type="submission" date="2019-10" db="EMBL/GenBank/DDBJ databases">
        <title>New genus of Silvanigrellaceae.</title>
        <authorList>
            <person name="Pitt A."/>
            <person name="Hahn M.W."/>
        </authorList>
    </citation>
    <scope>NUCLEOTIDE SEQUENCE [LARGE SCALE GENOMIC DNA]</scope>
    <source>
        <strain evidence="2 3">33A1-SZDP</strain>
    </source>
</reference>
<keyword evidence="3" id="KW-1185">Reference proteome</keyword>
<dbReference type="PROSITE" id="PS00455">
    <property type="entry name" value="AMP_BINDING"/>
    <property type="match status" value="1"/>
</dbReference>
<dbReference type="SUPFAM" id="SSF52777">
    <property type="entry name" value="CoA-dependent acyltransferases"/>
    <property type="match status" value="2"/>
</dbReference>
<sequence>MQIINNWEKNSTVRNKPRRILISDGSKYFFPITEQPLCLHPIIMALGEEITRSILVQSAYMFMQNILINETEVVCKIVQKIIQKKPFISLPEEMYQNLLTVIIDESYHAHVAHDFINQVENFTKIKPIALSFESSLTRSIQLVLTTLPEHCRFYFEIIAVCIAENSITKELVATIKDPEVNIFFNEINADHLADEGRHCGIFSELLTRLWQEISEDTKKIIGRCLPNFICEYLSRDIKIKIDRDILSKLNLECEEIERVLYDTHPEYTVESLWLINPIVKNIISVLKKSGILNHPETAQAFQKIGYAEYKNLFQNEMLQQAKKCEAEAFKKVNTGNLNFLRCAEQTLLPAQQLHHFILLNVDITANVCREFILSYIYDVMNDSSEENSANEFLDRNCIWLQKIPICITASESFVTESNRPEILQLHIFPKGTKHLQISAHYNSKYYDAKRIEEFLENVSYYLTTALNNPTYHSKNLPLVSLKQRELFLKQAKENSIDTNNKETIISLFVKQVANHPQHIAVTSEFKSITYQQLDHLSDIVAYNLQKSGLNCGSIIAVIHEHTYVYIPIIFGIMKAKMVFLPLSPQETQSRLQSILHEAEVSFVITDVESLSHILTDFTCLLSSQIIHSTLENISTHFSRYKMQLTANELAYIIYTSGSSGLPKGVMIAHGALVCFAKSAAKTFPITKEDRILQFCSYNFDASLADICASLISGASICLRTQNILNTSAHFFEICQQYKITILNLPATLWGQLVHDLFAFSLKLPDSLKTVVIGGESLAPAILEQWFQFKPSGIRLLNTYGPTEATIAVTACELDNYVAFYAREKLIGQPFTHALLYVLDDYYRLVPIGVSGELYIGGLGVSRGYFKRPNLTAKSFLQDLNTMNKDLPKTGPVYKTGDRVRWVNENTLEFLGRSDRQIKIRGFRIELSEIECVLNKHALVASSIAIYNQNALIPYIAAFVLPNISEINAKIKIEYSTLKTSIQDHIKQNLPEYMQPARLQFVEKWPVTIQGKIDTNQLIDLLSTEKKPQSKNNSESQCNEKKSLELVLANLWKKLLGVQEINAESHFFYLGGHSLHAMRLLALINREIQSQLTVREILENPNFSCMLNVIQQSIGGKRSIEQIQSGSFFGPLSFVQEGLWILNYLQSEKSINYNVAYALHLKGVLDTVTLEESVNRIIERQWILRSIFKRDTNITQNVLPISHVILKPEIITIEQFREFAVINARTPFHLSNNPPLTLRLFQIHSEHFILFVNHHHIIHDASSINIFIKELSTIYESILTKVEYKLPKILRQYVDYALWQRSPKNIEATKSLDYWCHQLKNYKPICLPFRKSNVHLNSSSGHTYYFSIDESITQKLRNICSHHDCTLFVGLLTIMNLLLHRYSGENDIAFASVISTRDHHIDEHLMGMFLNVVLLRNKIYVGDSFVDLLTPIKKTLFDATIHRFTPLELINQSMHLQRLAFCHTLVDISVNFHHFDENFAKFVSQNMNSEIEFIDNKTAKFGLSFDIYVRKKSLDIKIEYCTDLYDLSSIEKFSEEFLFLTKSVIEI</sequence>
<dbReference type="PANTHER" id="PTHR45527:SF1">
    <property type="entry name" value="FATTY ACID SYNTHASE"/>
    <property type="match status" value="1"/>
</dbReference>
<dbReference type="InterPro" id="IPR009081">
    <property type="entry name" value="PP-bd_ACP"/>
</dbReference>
<feature type="domain" description="Carrier" evidence="1">
    <location>
        <begin position="1038"/>
        <end position="1113"/>
    </location>
</feature>
<dbReference type="Pfam" id="PF00550">
    <property type="entry name" value="PP-binding"/>
    <property type="match status" value="1"/>
</dbReference>
<dbReference type="Pfam" id="PF00668">
    <property type="entry name" value="Condensation"/>
    <property type="match status" value="1"/>
</dbReference>
<evidence type="ECO:0000259" key="1">
    <source>
        <dbReference type="PROSITE" id="PS50075"/>
    </source>
</evidence>
<gene>
    <name evidence="2" type="ORF">GCL57_07325</name>
</gene>
<proteinExistence type="predicted"/>
<dbReference type="Gene3D" id="3.30.559.30">
    <property type="entry name" value="Nonribosomal peptide synthetase, condensation domain"/>
    <property type="match status" value="1"/>
</dbReference>
<dbReference type="SUPFAM" id="SSF47336">
    <property type="entry name" value="ACP-like"/>
    <property type="match status" value="1"/>
</dbReference>
<dbReference type="GO" id="GO:0044550">
    <property type="term" value="P:secondary metabolite biosynthetic process"/>
    <property type="evidence" value="ECO:0007669"/>
    <property type="project" value="TreeGrafter"/>
</dbReference>
<dbReference type="PANTHER" id="PTHR45527">
    <property type="entry name" value="NONRIBOSOMAL PEPTIDE SYNTHETASE"/>
    <property type="match status" value="1"/>
</dbReference>
<comment type="caution">
    <text evidence="2">The sequence shown here is derived from an EMBL/GenBank/DDBJ whole genome shotgun (WGS) entry which is preliminary data.</text>
</comment>
<dbReference type="Gene3D" id="3.40.50.12780">
    <property type="entry name" value="N-terminal domain of ligase-like"/>
    <property type="match status" value="1"/>
</dbReference>
<protein>
    <submittedName>
        <fullName evidence="2">Amino acid adenylation domain-containing protein</fullName>
    </submittedName>
</protein>
<dbReference type="InterPro" id="IPR036736">
    <property type="entry name" value="ACP-like_sf"/>
</dbReference>
<dbReference type="RefSeq" id="WP_152212703.1">
    <property type="nucleotide sequence ID" value="NZ_WFLN01000006.1"/>
</dbReference>
<dbReference type="InterPro" id="IPR012348">
    <property type="entry name" value="RNR-like"/>
</dbReference>
<dbReference type="GO" id="GO:0005737">
    <property type="term" value="C:cytoplasm"/>
    <property type="evidence" value="ECO:0007669"/>
    <property type="project" value="TreeGrafter"/>
</dbReference>
<dbReference type="InterPro" id="IPR023213">
    <property type="entry name" value="CAT-like_dom_sf"/>
</dbReference>
<accession>A0A833JCK0</accession>
<dbReference type="Gene3D" id="3.30.559.10">
    <property type="entry name" value="Chloramphenicol acetyltransferase-like domain"/>
    <property type="match status" value="1"/>
</dbReference>
<dbReference type="Gene3D" id="1.10.1200.10">
    <property type="entry name" value="ACP-like"/>
    <property type="match status" value="1"/>
</dbReference>
<dbReference type="NCBIfam" id="TIGR01733">
    <property type="entry name" value="AA-adenyl-dom"/>
    <property type="match status" value="1"/>
</dbReference>
<dbReference type="Proteomes" id="UP000442694">
    <property type="component" value="Unassembled WGS sequence"/>
</dbReference>
<dbReference type="InterPro" id="IPR025859">
    <property type="entry name" value="AurF/CmlI"/>
</dbReference>
<dbReference type="GO" id="GO:0016491">
    <property type="term" value="F:oxidoreductase activity"/>
    <property type="evidence" value="ECO:0007669"/>
    <property type="project" value="InterPro"/>
</dbReference>
<dbReference type="InterPro" id="IPR042099">
    <property type="entry name" value="ANL_N_sf"/>
</dbReference>
<dbReference type="GO" id="GO:0043041">
    <property type="term" value="P:amino acid activation for nonribosomal peptide biosynthetic process"/>
    <property type="evidence" value="ECO:0007669"/>
    <property type="project" value="TreeGrafter"/>
</dbReference>
<dbReference type="SUPFAM" id="SSF56801">
    <property type="entry name" value="Acetyl-CoA synthetase-like"/>
    <property type="match status" value="1"/>
</dbReference>
<dbReference type="EMBL" id="WFLN01000006">
    <property type="protein sequence ID" value="KAB8030776.1"/>
    <property type="molecule type" value="Genomic_DNA"/>
</dbReference>
<dbReference type="Pfam" id="PF11583">
    <property type="entry name" value="AurF"/>
    <property type="match status" value="1"/>
</dbReference>
<dbReference type="InterPro" id="IPR045851">
    <property type="entry name" value="AMP-bd_C_sf"/>
</dbReference>